<dbReference type="GO" id="GO:0019867">
    <property type="term" value="C:outer membrane"/>
    <property type="evidence" value="ECO:0007669"/>
    <property type="project" value="InterPro"/>
</dbReference>
<evidence type="ECO:0000259" key="2">
    <source>
        <dbReference type="Pfam" id="PF14292"/>
    </source>
</evidence>
<sequence length="558" mass="60766">MKTYLKRLSYLFLSLTLFLGACETEESLTITSPDPVFELVTPGISNVFLNSELLDNPAFTITWIDEINTAATYTVEMDLESTFAAPIQLGTSDKKNFTITVSELNKALENTDVKSYTETPIYVRLSTGSAMSNVVLFQISKFAVKPPVITSPDNTFTKVLTDVNPDETALTLTWNDPEIGASSSLIISYEIEMAVAGTSFASPANIGSTNTTTFEISHDNLNDLVIANGGVADVASNFDFRIKAIAKSASGDLARTSEAITVSLTGFKAEIPDNLYMVGAHNDWNNADATQQFYTSGNGVFTKVQAFSANDEFKLLPTSGAWDGDYGEDPNNAGKIVQDGEQNIKVTAAGTYLVIIDFNTLSFKLQNIDTMFMVGAHNDWNNADATQQFYTSGNGIFTKVQAFSANDEFKLLPTSGSWDGDWGENKTIAGSLELDDEQNIKVTTAGTYMVTLDFNKLTFNLTEIPTNLYLVGSPNDWNNATAPAFTKVSEGLFEITQTLTATDEFKFLPQQGAWDNDWGESKENAGMLVVDNENNVKSPGDGTYKITVDYNKGTVTVL</sequence>
<dbReference type="Proteomes" id="UP000247345">
    <property type="component" value="Unassembled WGS sequence"/>
</dbReference>
<dbReference type="InterPro" id="IPR013783">
    <property type="entry name" value="Ig-like_fold"/>
</dbReference>
<dbReference type="AlphaFoldDB" id="A0A2P6CCD6"/>
<name>A0A2P6CCD6_9FLAO</name>
<dbReference type="Pfam" id="PF14292">
    <property type="entry name" value="SusE"/>
    <property type="match status" value="2"/>
</dbReference>
<evidence type="ECO:0008006" key="6">
    <source>
        <dbReference type="Google" id="ProtNLM"/>
    </source>
</evidence>
<reference evidence="4 5" key="1">
    <citation type="submission" date="2016-12" db="EMBL/GenBank/DDBJ databases">
        <title>Trade-off between light-utilization and light-protection in marine flavobacteria.</title>
        <authorList>
            <person name="Kumagai Y."/>
            <person name="Yoshizawa S."/>
            <person name="Kogure K."/>
            <person name="Iwasaki W."/>
        </authorList>
    </citation>
    <scope>NUCLEOTIDE SEQUENCE [LARGE SCALE GENOMIC DNA]</scope>
    <source>
        <strain evidence="4 5">KCTC 12100</strain>
    </source>
</reference>
<dbReference type="RefSeq" id="WP_105048225.1">
    <property type="nucleotide sequence ID" value="NZ_CP150661.1"/>
</dbReference>
<evidence type="ECO:0000256" key="1">
    <source>
        <dbReference type="SAM" id="SignalP"/>
    </source>
</evidence>
<feature type="domain" description="Outer membrane protein SusF/SusE-like C-terminal" evidence="3">
    <location>
        <begin position="371"/>
        <end position="459"/>
    </location>
</feature>
<dbReference type="OrthoDB" id="975117at2"/>
<keyword evidence="5" id="KW-1185">Reference proteome</keyword>
<evidence type="ECO:0000259" key="3">
    <source>
        <dbReference type="Pfam" id="PF16411"/>
    </source>
</evidence>
<dbReference type="EMBL" id="MSCK01000001">
    <property type="protein sequence ID" value="PQJ72567.1"/>
    <property type="molecule type" value="Genomic_DNA"/>
</dbReference>
<dbReference type="InterPro" id="IPR025970">
    <property type="entry name" value="SusE"/>
</dbReference>
<feature type="domain" description="Outer membrane protein SusF/SusE-like C-terminal" evidence="3">
    <location>
        <begin position="274"/>
        <end position="363"/>
    </location>
</feature>
<dbReference type="GO" id="GO:2001070">
    <property type="term" value="F:starch binding"/>
    <property type="evidence" value="ECO:0007669"/>
    <property type="project" value="InterPro"/>
</dbReference>
<feature type="signal peptide" evidence="1">
    <location>
        <begin position="1"/>
        <end position="23"/>
    </location>
</feature>
<dbReference type="InterPro" id="IPR032187">
    <property type="entry name" value="SusF/SusE-like_C"/>
</dbReference>
<proteinExistence type="predicted"/>
<dbReference type="Pfam" id="PF16411">
    <property type="entry name" value="SusF_SusE"/>
    <property type="match status" value="2"/>
</dbReference>
<dbReference type="Gene3D" id="2.60.40.10">
    <property type="entry name" value="Immunoglobulins"/>
    <property type="match status" value="1"/>
</dbReference>
<accession>A0A2P6CCD6</accession>
<comment type="caution">
    <text evidence="4">The sequence shown here is derived from an EMBL/GenBank/DDBJ whole genome shotgun (WGS) entry which is preliminary data.</text>
</comment>
<organism evidence="4 5">
    <name type="scientific">Polaribacter butkevichii</name>
    <dbReference type="NCBI Taxonomy" id="218490"/>
    <lineage>
        <taxon>Bacteria</taxon>
        <taxon>Pseudomonadati</taxon>
        <taxon>Bacteroidota</taxon>
        <taxon>Flavobacteriia</taxon>
        <taxon>Flavobacteriales</taxon>
        <taxon>Flavobacteriaceae</taxon>
    </lineage>
</organism>
<gene>
    <name evidence="4" type="ORF">BTO14_04555</name>
</gene>
<dbReference type="Gene3D" id="2.60.40.3620">
    <property type="match status" value="3"/>
</dbReference>
<dbReference type="PROSITE" id="PS51257">
    <property type="entry name" value="PROKAR_LIPOPROTEIN"/>
    <property type="match status" value="1"/>
</dbReference>
<feature type="domain" description="SusE outer membrane protein" evidence="2">
    <location>
        <begin position="147"/>
        <end position="243"/>
    </location>
</feature>
<feature type="domain" description="SusE outer membrane protein" evidence="2">
    <location>
        <begin position="25"/>
        <end position="125"/>
    </location>
</feature>
<protein>
    <recommendedName>
        <fullName evidence="6">SusE outer membrane protein domain-containing protein</fullName>
    </recommendedName>
</protein>
<evidence type="ECO:0000313" key="5">
    <source>
        <dbReference type="Proteomes" id="UP000247345"/>
    </source>
</evidence>
<feature type="chain" id="PRO_5015144885" description="SusE outer membrane protein domain-containing protein" evidence="1">
    <location>
        <begin position="24"/>
        <end position="558"/>
    </location>
</feature>
<evidence type="ECO:0000313" key="4">
    <source>
        <dbReference type="EMBL" id="PQJ72567.1"/>
    </source>
</evidence>
<keyword evidence="1" id="KW-0732">Signal</keyword>